<dbReference type="Proteomes" id="UP001286456">
    <property type="component" value="Unassembled WGS sequence"/>
</dbReference>
<sequence>MIRCTARLSSPPRLQVSAVGSNLKASWQLEIIYRLHRPTHLDNRADRSIASSIATTMRLEMRSLSTLVGTSLLLGLASAVTPISNNDMTTLLNAGGVDLAVAAAPMWFFGQSQNQPPCYPTNATNAQGQQTPAAALCNHPNVGCHCRNPGVPITNAGPAFPVYYTYQQCNAAEIRVAYNLFYEKDGVNPAGTFGHAYDWERVIVIWAQQGDTTWVPSKLMLSQHSGYQTLSWADIQNTFNTADAGLPRGGDNGLQNRDHAKVYVAWSKHANYNTRNTGWNDVLSQQLGNAFRSQDWWYFPTRGDYLRADRSTTLGSTIAGYNWGDATSYPALVHDTLCSAS</sequence>
<reference evidence="1" key="1">
    <citation type="journal article" date="2023" name="Mol. Phylogenet. Evol.">
        <title>Genome-scale phylogeny and comparative genomics of the fungal order Sordariales.</title>
        <authorList>
            <person name="Hensen N."/>
            <person name="Bonometti L."/>
            <person name="Westerberg I."/>
            <person name="Brannstrom I.O."/>
            <person name="Guillou S."/>
            <person name="Cros-Aarteil S."/>
            <person name="Calhoun S."/>
            <person name="Haridas S."/>
            <person name="Kuo A."/>
            <person name="Mondo S."/>
            <person name="Pangilinan J."/>
            <person name="Riley R."/>
            <person name="LaButti K."/>
            <person name="Andreopoulos B."/>
            <person name="Lipzen A."/>
            <person name="Chen C."/>
            <person name="Yan M."/>
            <person name="Daum C."/>
            <person name="Ng V."/>
            <person name="Clum A."/>
            <person name="Steindorff A."/>
            <person name="Ohm R.A."/>
            <person name="Martin F."/>
            <person name="Silar P."/>
            <person name="Natvig D.O."/>
            <person name="Lalanne C."/>
            <person name="Gautier V."/>
            <person name="Ament-Velasquez S.L."/>
            <person name="Kruys A."/>
            <person name="Hutchinson M.I."/>
            <person name="Powell A.J."/>
            <person name="Barry K."/>
            <person name="Miller A.N."/>
            <person name="Grigoriev I.V."/>
            <person name="Debuchy R."/>
            <person name="Gladieux P."/>
            <person name="Hiltunen Thoren M."/>
            <person name="Johannesson H."/>
        </authorList>
    </citation>
    <scope>NUCLEOTIDE SEQUENCE</scope>
    <source>
        <strain evidence="1">SMH4131-1</strain>
    </source>
</reference>
<gene>
    <name evidence="1" type="ORF">B0T19DRAFT_405961</name>
</gene>
<keyword evidence="2" id="KW-1185">Reference proteome</keyword>
<accession>A0AAE0J245</accession>
<evidence type="ECO:0008006" key="3">
    <source>
        <dbReference type="Google" id="ProtNLM"/>
    </source>
</evidence>
<dbReference type="Pfam" id="PF05630">
    <property type="entry name" value="NPP1"/>
    <property type="match status" value="1"/>
</dbReference>
<dbReference type="InterPro" id="IPR008701">
    <property type="entry name" value="NPP1"/>
</dbReference>
<comment type="caution">
    <text evidence="1">The sequence shown here is derived from an EMBL/GenBank/DDBJ whole genome shotgun (WGS) entry which is preliminary data.</text>
</comment>
<evidence type="ECO:0000313" key="1">
    <source>
        <dbReference type="EMBL" id="KAK3335280.1"/>
    </source>
</evidence>
<dbReference type="AlphaFoldDB" id="A0AAE0J245"/>
<protein>
    <recommendedName>
        <fullName evidence="3">Necrosis inducing protein (NPP1)</fullName>
    </recommendedName>
</protein>
<evidence type="ECO:0000313" key="2">
    <source>
        <dbReference type="Proteomes" id="UP001286456"/>
    </source>
</evidence>
<proteinExistence type="predicted"/>
<organism evidence="1 2">
    <name type="scientific">Cercophora scortea</name>
    <dbReference type="NCBI Taxonomy" id="314031"/>
    <lineage>
        <taxon>Eukaryota</taxon>
        <taxon>Fungi</taxon>
        <taxon>Dikarya</taxon>
        <taxon>Ascomycota</taxon>
        <taxon>Pezizomycotina</taxon>
        <taxon>Sordariomycetes</taxon>
        <taxon>Sordariomycetidae</taxon>
        <taxon>Sordariales</taxon>
        <taxon>Lasiosphaeriaceae</taxon>
        <taxon>Cercophora</taxon>
    </lineage>
</organism>
<reference evidence="1" key="2">
    <citation type="submission" date="2023-06" db="EMBL/GenBank/DDBJ databases">
        <authorList>
            <consortium name="Lawrence Berkeley National Laboratory"/>
            <person name="Haridas S."/>
            <person name="Hensen N."/>
            <person name="Bonometti L."/>
            <person name="Westerberg I."/>
            <person name="Brannstrom I.O."/>
            <person name="Guillou S."/>
            <person name="Cros-Aarteil S."/>
            <person name="Calhoun S."/>
            <person name="Kuo A."/>
            <person name="Mondo S."/>
            <person name="Pangilinan J."/>
            <person name="Riley R."/>
            <person name="Labutti K."/>
            <person name="Andreopoulos B."/>
            <person name="Lipzen A."/>
            <person name="Chen C."/>
            <person name="Yanf M."/>
            <person name="Daum C."/>
            <person name="Ng V."/>
            <person name="Clum A."/>
            <person name="Steindorff A."/>
            <person name="Ohm R."/>
            <person name="Martin F."/>
            <person name="Silar P."/>
            <person name="Natvig D."/>
            <person name="Lalanne C."/>
            <person name="Gautier V."/>
            <person name="Ament-Velasquez S.L."/>
            <person name="Kruys A."/>
            <person name="Hutchinson M.I."/>
            <person name="Powell A.J."/>
            <person name="Barry K."/>
            <person name="Miller A.N."/>
            <person name="Grigoriev I.V."/>
            <person name="Debuchy R."/>
            <person name="Gladieux P."/>
            <person name="Thoren M.H."/>
            <person name="Johannesson H."/>
        </authorList>
    </citation>
    <scope>NUCLEOTIDE SEQUENCE</scope>
    <source>
        <strain evidence="1">SMH4131-1</strain>
    </source>
</reference>
<name>A0AAE0J245_9PEZI</name>
<dbReference type="EMBL" id="JAUEPO010000001">
    <property type="protein sequence ID" value="KAK3335280.1"/>
    <property type="molecule type" value="Genomic_DNA"/>
</dbReference>